<reference evidence="5" key="1">
    <citation type="submission" date="2023-01" db="EMBL/GenBank/DDBJ databases">
        <title>Metagenome sequencing of chrysophaentin producing Chrysophaeum taylorii.</title>
        <authorList>
            <person name="Davison J."/>
            <person name="Bewley C."/>
        </authorList>
    </citation>
    <scope>NUCLEOTIDE SEQUENCE</scope>
    <source>
        <strain evidence="5">NIES-1699</strain>
    </source>
</reference>
<comment type="caution">
    <text evidence="5">The sequence shown here is derived from an EMBL/GenBank/DDBJ whole genome shotgun (WGS) entry which is preliminary data.</text>
</comment>
<feature type="region of interest" description="Disordered" evidence="1">
    <location>
        <begin position="667"/>
        <end position="718"/>
    </location>
</feature>
<dbReference type="Proteomes" id="UP001230188">
    <property type="component" value="Unassembled WGS sequence"/>
</dbReference>
<feature type="region of interest" description="Disordered" evidence="1">
    <location>
        <begin position="819"/>
        <end position="841"/>
    </location>
</feature>
<dbReference type="GO" id="GO:0006508">
    <property type="term" value="P:proteolysis"/>
    <property type="evidence" value="ECO:0007669"/>
    <property type="project" value="InterPro"/>
</dbReference>
<evidence type="ECO:0000313" key="5">
    <source>
        <dbReference type="EMBL" id="KAJ8605747.1"/>
    </source>
</evidence>
<keyword evidence="2" id="KW-1133">Transmembrane helix</keyword>
<protein>
    <recommendedName>
        <fullName evidence="4">Peptidase C14 caspase domain-containing protein</fullName>
    </recommendedName>
</protein>
<dbReference type="Gene3D" id="3.40.50.1460">
    <property type="match status" value="1"/>
</dbReference>
<keyword evidence="2" id="KW-0472">Membrane</keyword>
<dbReference type="AlphaFoldDB" id="A0AAD7XQW8"/>
<dbReference type="Pfam" id="PF00656">
    <property type="entry name" value="Peptidase_C14"/>
    <property type="match status" value="1"/>
</dbReference>
<feature type="compositionally biased region" description="Basic and acidic residues" evidence="1">
    <location>
        <begin position="819"/>
        <end position="829"/>
    </location>
</feature>
<dbReference type="EMBL" id="JAQMWT010000310">
    <property type="protein sequence ID" value="KAJ8605747.1"/>
    <property type="molecule type" value="Genomic_DNA"/>
</dbReference>
<name>A0AAD7XQW8_9STRA</name>
<feature type="chain" id="PRO_5041960433" description="Peptidase C14 caspase domain-containing protein" evidence="3">
    <location>
        <begin position="22"/>
        <end position="841"/>
    </location>
</feature>
<dbReference type="InterPro" id="IPR011050">
    <property type="entry name" value="Pectin_lyase_fold/virulence"/>
</dbReference>
<dbReference type="InterPro" id="IPR011600">
    <property type="entry name" value="Pept_C14_caspase"/>
</dbReference>
<dbReference type="InterPro" id="IPR029030">
    <property type="entry name" value="Caspase-like_dom_sf"/>
</dbReference>
<organism evidence="5 6">
    <name type="scientific">Chrysophaeum taylorii</name>
    <dbReference type="NCBI Taxonomy" id="2483200"/>
    <lineage>
        <taxon>Eukaryota</taxon>
        <taxon>Sar</taxon>
        <taxon>Stramenopiles</taxon>
        <taxon>Ochrophyta</taxon>
        <taxon>Pelagophyceae</taxon>
        <taxon>Pelagomonadales</taxon>
        <taxon>Pelagomonadaceae</taxon>
        <taxon>Chrysophaeum</taxon>
    </lineage>
</organism>
<proteinExistence type="predicted"/>
<dbReference type="GO" id="GO:0004197">
    <property type="term" value="F:cysteine-type endopeptidase activity"/>
    <property type="evidence" value="ECO:0007669"/>
    <property type="project" value="InterPro"/>
</dbReference>
<feature type="transmembrane region" description="Helical" evidence="2">
    <location>
        <begin position="473"/>
        <end position="492"/>
    </location>
</feature>
<dbReference type="SUPFAM" id="SSF52129">
    <property type="entry name" value="Caspase-like"/>
    <property type="match status" value="1"/>
</dbReference>
<evidence type="ECO:0000259" key="4">
    <source>
        <dbReference type="Pfam" id="PF00656"/>
    </source>
</evidence>
<evidence type="ECO:0000256" key="3">
    <source>
        <dbReference type="SAM" id="SignalP"/>
    </source>
</evidence>
<gene>
    <name evidence="5" type="ORF">CTAYLR_008478</name>
</gene>
<feature type="signal peptide" evidence="3">
    <location>
        <begin position="1"/>
        <end position="21"/>
    </location>
</feature>
<dbReference type="SUPFAM" id="SSF51126">
    <property type="entry name" value="Pectin lyase-like"/>
    <property type="match status" value="1"/>
</dbReference>
<evidence type="ECO:0000256" key="1">
    <source>
        <dbReference type="SAM" id="MobiDB-lite"/>
    </source>
</evidence>
<sequence>MTTTTIATLWLLVVFLNKTTGAALTTVKTWSELDGALSSGATRIEVVGEVAVASTMDLRDPLLEIREGTLSAGYGRRIAIVREEATATFSNATLRRGWVDGIQETEFLVRGGAIVVDGGVLIVVGCDFFNNFARSDDAYGYGGAIYARRGATATVTNSRFGGSKFLYNAAGTEDQFGLGGAIFVEDQVKLVLASSSFILNWADHGAGGAVGVMDSTVEISDCNFEQNLTPDNGQGLSGGYGNVEAALFPPITGNDMFGGNLYVVRSIATIFDSKFRGRYFGDTLWIGVDAWLGGAIFSAASTTYVYRTTISNFRTYEGGGVFASEGYVEVVECTIETNEANEVFLGTDIFIDDAGFGGGLYVTDGTEALVHTCTFDGNFAGGCCAKDLEARGTGVDGGDSMYIEAGATVSIAATTADSDSAFWVEPGGRRSNLRLPDGREFALTNATDETFGHAIINNPPSKKQATRGIPLKVLVPVVVACFLAVIFTRFLCARKIIWVPLVPDRRPNTFFPRRKIALLISVADYREDIGALEGPPNDRLELKRRLIEDYDFHPDGIVEVYDGTENGTKERITLELAKFVDNLTQRTFGLVYFTGHGLGVNRPDSGNNLRLDHPPFIVPRDATPDDLKEINIDELLVRKVRQSKPETFVLLVQDCCRRYDQFDNEAGTQFGVRPEELRSGTANNDNEGGPSRAPQEQEQEQEQERAREKSNGTTSGPGGGIVRYWFACVADRAAKERNLNHGRRGRNPYWQSVFTTAILEGLDHFAKSRATSNQVYLSDLMNFVNINTSHNDQYAVGSSGIAASAHDVLIKCDGSARLDDDGDNYRAEESSLTTKTDLHDQ</sequence>
<keyword evidence="2" id="KW-0812">Transmembrane</keyword>
<accession>A0AAD7XQW8</accession>
<evidence type="ECO:0000313" key="6">
    <source>
        <dbReference type="Proteomes" id="UP001230188"/>
    </source>
</evidence>
<evidence type="ECO:0000256" key="2">
    <source>
        <dbReference type="SAM" id="Phobius"/>
    </source>
</evidence>
<feature type="domain" description="Peptidase C14 caspase" evidence="4">
    <location>
        <begin position="514"/>
        <end position="785"/>
    </location>
</feature>
<keyword evidence="3" id="KW-0732">Signal</keyword>
<keyword evidence="6" id="KW-1185">Reference proteome</keyword>